<reference evidence="1" key="1">
    <citation type="submission" date="2020-04" db="EMBL/GenBank/DDBJ databases">
        <authorList>
            <person name="Chiriac C."/>
            <person name="Salcher M."/>
            <person name="Ghai R."/>
            <person name="Kavagutti S V."/>
        </authorList>
    </citation>
    <scope>NUCLEOTIDE SEQUENCE</scope>
</reference>
<organism evidence="1">
    <name type="scientific">uncultured Caudovirales phage</name>
    <dbReference type="NCBI Taxonomy" id="2100421"/>
    <lineage>
        <taxon>Viruses</taxon>
        <taxon>Duplodnaviria</taxon>
        <taxon>Heunggongvirae</taxon>
        <taxon>Uroviricota</taxon>
        <taxon>Caudoviricetes</taxon>
        <taxon>Peduoviridae</taxon>
        <taxon>Maltschvirus</taxon>
        <taxon>Maltschvirus maltsch</taxon>
    </lineage>
</organism>
<protein>
    <submittedName>
        <fullName evidence="1">Uncharacterized protein</fullName>
    </submittedName>
</protein>
<sequence>MGSVIAVLFARDDSRYKDFNVYDVYDINRDARTFCKKMPVIAHPPCRAWGMLSHMANPREGEKQLAYLALAQVRLNGGILEHPAGSRLWKEAPLPLAGGGEDEFGGYTIEIDQFDFGHVAHKNTKLYICGIAKSNLPPMPPKNLASTDRSICGNVKGTKRCTQYQREYTPDDLINWMTKVCNELQKP</sequence>
<gene>
    <name evidence="1" type="ORF">UFOVP770_42</name>
</gene>
<accession>A0A6J5NW80</accession>
<evidence type="ECO:0000313" key="1">
    <source>
        <dbReference type="EMBL" id="CAB4161348.1"/>
    </source>
</evidence>
<dbReference type="EMBL" id="LR796715">
    <property type="protein sequence ID" value="CAB4161348.1"/>
    <property type="molecule type" value="Genomic_DNA"/>
</dbReference>
<name>A0A6J5NW80_9CAUD</name>
<proteinExistence type="predicted"/>